<dbReference type="AlphaFoldDB" id="A0A1V6N342"/>
<evidence type="ECO:0000313" key="8">
    <source>
        <dbReference type="EMBL" id="OQD59091.1"/>
    </source>
</evidence>
<evidence type="ECO:0000256" key="4">
    <source>
        <dbReference type="ARBA" id="ARBA00022980"/>
    </source>
</evidence>
<comment type="caution">
    <text evidence="8">The sequence shown here is derived from an EMBL/GenBank/DDBJ whole genome shotgun (WGS) entry which is preliminary data.</text>
</comment>
<protein>
    <recommendedName>
        <fullName evidence="6">Small ribosomal subunit protein uS17</fullName>
    </recommendedName>
</protein>
<dbReference type="PROSITE" id="PS00056">
    <property type="entry name" value="RIBOSOMAL_S17"/>
    <property type="match status" value="1"/>
</dbReference>
<accession>A0A1V6N342</accession>
<dbReference type="InterPro" id="IPR019979">
    <property type="entry name" value="Ribosomal_uS17_CS"/>
</dbReference>
<comment type="subunit">
    <text evidence="6">Part of the 30S ribosomal subunit.</text>
</comment>
<gene>
    <name evidence="8" type="primary">rps17e</name>
    <name evidence="6" type="synonym">rps17</name>
    <name evidence="8" type="ORF">MBBAR_6c02020</name>
</gene>
<dbReference type="GO" id="GO:0006412">
    <property type="term" value="P:translation"/>
    <property type="evidence" value="ECO:0007669"/>
    <property type="project" value="UniProtKB-UniRule"/>
</dbReference>
<keyword evidence="5 6" id="KW-0687">Ribonucleoprotein</keyword>
<dbReference type="Pfam" id="PF00366">
    <property type="entry name" value="Ribosomal_S17"/>
    <property type="match status" value="1"/>
</dbReference>
<keyword evidence="9" id="KW-1185">Reference proteome</keyword>
<dbReference type="HAMAP" id="MF_01345_A">
    <property type="entry name" value="Ribosomal_uS17_A"/>
    <property type="match status" value="1"/>
</dbReference>
<organism evidence="8 9">
    <name type="scientific">Methanobrevibacter arboriphilus JCM 13429 = DSM 1125</name>
    <dbReference type="NCBI Taxonomy" id="1300164"/>
    <lineage>
        <taxon>Archaea</taxon>
        <taxon>Methanobacteriati</taxon>
        <taxon>Methanobacteriota</taxon>
        <taxon>Methanomada group</taxon>
        <taxon>Methanobacteria</taxon>
        <taxon>Methanobacteriales</taxon>
        <taxon>Methanobacteriaceae</taxon>
        <taxon>Methanobrevibacter</taxon>
    </lineage>
</organism>
<dbReference type="GO" id="GO:0019843">
    <property type="term" value="F:rRNA binding"/>
    <property type="evidence" value="ECO:0007669"/>
    <property type="project" value="UniProtKB-UniRule"/>
</dbReference>
<dbReference type="CDD" id="cd00364">
    <property type="entry name" value="Ribosomal_uS17"/>
    <property type="match status" value="1"/>
</dbReference>
<dbReference type="PRINTS" id="PR00973">
    <property type="entry name" value="RIBOSOMALS17"/>
</dbReference>
<evidence type="ECO:0000256" key="7">
    <source>
        <dbReference type="RuleBase" id="RU003872"/>
    </source>
</evidence>
<comment type="function">
    <text evidence="6">One of the primary rRNA binding proteins, it binds specifically to the 5'-end of 16S ribosomal RNA.</text>
</comment>
<dbReference type="PANTHER" id="PTHR10744:SF9">
    <property type="entry name" value="40S RIBOSOMAL PROTEIN S11-RELATED"/>
    <property type="match status" value="1"/>
</dbReference>
<comment type="similarity">
    <text evidence="1 6 7">Belongs to the universal ribosomal protein uS17 family.</text>
</comment>
<dbReference type="PANTHER" id="PTHR10744">
    <property type="entry name" value="40S RIBOSOMAL PROTEIN S11 FAMILY MEMBER"/>
    <property type="match status" value="1"/>
</dbReference>
<dbReference type="Gene3D" id="2.40.50.1000">
    <property type="match status" value="1"/>
</dbReference>
<keyword evidence="2 6" id="KW-0699">rRNA-binding</keyword>
<dbReference type="InterPro" id="IPR028333">
    <property type="entry name" value="Ribosomal_uS17_arc/euk"/>
</dbReference>
<evidence type="ECO:0000256" key="6">
    <source>
        <dbReference type="HAMAP-Rule" id="MF_01345"/>
    </source>
</evidence>
<evidence type="ECO:0000256" key="3">
    <source>
        <dbReference type="ARBA" id="ARBA00022884"/>
    </source>
</evidence>
<evidence type="ECO:0000256" key="5">
    <source>
        <dbReference type="ARBA" id="ARBA00023274"/>
    </source>
</evidence>
<dbReference type="Proteomes" id="UP000191661">
    <property type="component" value="Unassembled WGS sequence"/>
</dbReference>
<evidence type="ECO:0000313" key="9">
    <source>
        <dbReference type="Proteomes" id="UP000191661"/>
    </source>
</evidence>
<dbReference type="EMBL" id="JXMW01000006">
    <property type="protein sequence ID" value="OQD59091.1"/>
    <property type="molecule type" value="Genomic_DNA"/>
</dbReference>
<sequence length="118" mass="13488">MILLLKSYIGDNMVGLNVQQVEAECNDSNCPFHGTLPVRGQVLEGIVVSDKAERTITVERSFYKFIRKYERYEKRKSKINVHKPDCFNVKIGDSVKVAECRPLSKTKHFVLVEVKGDN</sequence>
<dbReference type="GO" id="GO:0003735">
    <property type="term" value="F:structural constituent of ribosome"/>
    <property type="evidence" value="ECO:0007669"/>
    <property type="project" value="UniProtKB-UniRule"/>
</dbReference>
<evidence type="ECO:0000256" key="1">
    <source>
        <dbReference type="ARBA" id="ARBA00010254"/>
    </source>
</evidence>
<name>A0A1V6N342_METAZ</name>
<dbReference type="InterPro" id="IPR000266">
    <property type="entry name" value="Ribosomal_uS17"/>
</dbReference>
<dbReference type="InterPro" id="IPR019978">
    <property type="entry name" value="Ribosomal_uS17_archaeal"/>
</dbReference>
<evidence type="ECO:0000256" key="2">
    <source>
        <dbReference type="ARBA" id="ARBA00022730"/>
    </source>
</evidence>
<reference evidence="8 9" key="1">
    <citation type="submission" date="2014-12" db="EMBL/GenBank/DDBJ databases">
        <title>Genome sequence of Methanobrevibacter arboriphilicus DH1, DSM1125.</title>
        <authorList>
            <person name="Poehlein A."/>
            <person name="Thauer R.K."/>
            <person name="Seedorf H."/>
            <person name="Daniel R."/>
        </authorList>
    </citation>
    <scope>NUCLEOTIDE SEQUENCE [LARGE SCALE GENOMIC DNA]</scope>
    <source>
        <strain evidence="8 9">DH1</strain>
    </source>
</reference>
<dbReference type="GO" id="GO:0022627">
    <property type="term" value="C:cytosolic small ribosomal subunit"/>
    <property type="evidence" value="ECO:0007669"/>
    <property type="project" value="UniProtKB-UniRule"/>
</dbReference>
<keyword evidence="3 6" id="KW-0694">RNA-binding</keyword>
<proteinExistence type="inferred from homology"/>
<dbReference type="NCBIfam" id="TIGR03630">
    <property type="entry name" value="uS17_arch"/>
    <property type="match status" value="1"/>
</dbReference>
<dbReference type="SUPFAM" id="SSF50249">
    <property type="entry name" value="Nucleic acid-binding proteins"/>
    <property type="match status" value="1"/>
</dbReference>
<dbReference type="NCBIfam" id="NF006345">
    <property type="entry name" value="PRK08572.1"/>
    <property type="match status" value="1"/>
</dbReference>
<dbReference type="InterPro" id="IPR012340">
    <property type="entry name" value="NA-bd_OB-fold"/>
</dbReference>
<keyword evidence="4 6" id="KW-0689">Ribosomal protein</keyword>